<gene>
    <name evidence="10" type="ORF">A2591_00725</name>
</gene>
<name>A0A1G2SKA4_9BACT</name>
<evidence type="ECO:0000256" key="3">
    <source>
        <dbReference type="ARBA" id="ARBA00022475"/>
    </source>
</evidence>
<dbReference type="PANTHER" id="PTHR30012:SF0">
    <property type="entry name" value="TYPE II SECRETION SYSTEM PROTEIN F-RELATED"/>
    <property type="match status" value="1"/>
</dbReference>
<organism evidence="10 11">
    <name type="scientific">Candidatus Yonathbacteria bacterium RIFOXYD1_FULL_52_36</name>
    <dbReference type="NCBI Taxonomy" id="1802730"/>
    <lineage>
        <taxon>Bacteria</taxon>
        <taxon>Candidatus Yonathiibacteriota</taxon>
    </lineage>
</organism>
<sequence length="400" mass="43946">MLFFYKALTRSGEERQGSVDAPTQDAAVAAVQRKELIVVAIKPAESQSFFDKDLSFLNRISLKDVVVLSRQIATLFEAHISALRAFRLLAAEADNPELGKKLTQIADDVQSGIPISQALNKHPAVFSDFYVSMVRSGEESGKLSETFLYLADYLDRYYELAAKTKHALIYPVFVIVVFFGVMIGMMTFVVPKLAEIIKSSGQDIPMYTKIVLAISDFLVNYGLFAALAAVIAAFTVWYYSKKGFISFSRMKLSVPVVGDLYRKLYLSRIADNLYTMLTSGIPILRAVEVTATVVGNNVYEKILRDTHEAVKGGSPLSDAISHNDEIPRIMIQMIKVGEETGKIPDMLGKLAIFYKREVDGAVDSLVALIEPIMIVMLGLGVGTVLAAVLMPIYNIAGGIS</sequence>
<reference evidence="10 11" key="1">
    <citation type="journal article" date="2016" name="Nat. Commun.">
        <title>Thousands of microbial genomes shed light on interconnected biogeochemical processes in an aquifer system.</title>
        <authorList>
            <person name="Anantharaman K."/>
            <person name="Brown C.T."/>
            <person name="Hug L.A."/>
            <person name="Sharon I."/>
            <person name="Castelle C.J."/>
            <person name="Probst A.J."/>
            <person name="Thomas B.C."/>
            <person name="Singh A."/>
            <person name="Wilkins M.J."/>
            <person name="Karaoz U."/>
            <person name="Brodie E.L."/>
            <person name="Williams K.H."/>
            <person name="Hubbard S.S."/>
            <person name="Banfield J.F."/>
        </authorList>
    </citation>
    <scope>NUCLEOTIDE SEQUENCE [LARGE SCALE GENOMIC DNA]</scope>
</reference>
<keyword evidence="6 8" id="KW-1133">Transmembrane helix</keyword>
<evidence type="ECO:0000313" key="10">
    <source>
        <dbReference type="EMBL" id="OHA84841.1"/>
    </source>
</evidence>
<comment type="subcellular location">
    <subcellularLocation>
        <location evidence="1">Cell inner membrane</location>
        <topology evidence="1">Multi-pass membrane protein</topology>
    </subcellularLocation>
</comment>
<dbReference type="InterPro" id="IPR003004">
    <property type="entry name" value="GspF/PilC"/>
</dbReference>
<accession>A0A1G2SKA4</accession>
<comment type="similarity">
    <text evidence="2">Belongs to the GSP F family.</text>
</comment>
<dbReference type="EMBL" id="MHUZ01000034">
    <property type="protein sequence ID" value="OHA84841.1"/>
    <property type="molecule type" value="Genomic_DNA"/>
</dbReference>
<protein>
    <recommendedName>
        <fullName evidence="9">Type II secretion system protein GspF domain-containing protein</fullName>
    </recommendedName>
</protein>
<evidence type="ECO:0000259" key="9">
    <source>
        <dbReference type="Pfam" id="PF00482"/>
    </source>
</evidence>
<proteinExistence type="inferred from homology"/>
<dbReference type="PANTHER" id="PTHR30012">
    <property type="entry name" value="GENERAL SECRETION PATHWAY PROTEIN"/>
    <property type="match status" value="1"/>
</dbReference>
<dbReference type="GO" id="GO:0015628">
    <property type="term" value="P:protein secretion by the type II secretion system"/>
    <property type="evidence" value="ECO:0007669"/>
    <property type="project" value="TreeGrafter"/>
</dbReference>
<keyword evidence="7 8" id="KW-0472">Membrane</keyword>
<keyword evidence="4" id="KW-0997">Cell inner membrane</keyword>
<keyword evidence="3" id="KW-1003">Cell membrane</keyword>
<keyword evidence="5 8" id="KW-0812">Transmembrane</keyword>
<feature type="transmembrane region" description="Helical" evidence="8">
    <location>
        <begin position="365"/>
        <end position="393"/>
    </location>
</feature>
<evidence type="ECO:0000256" key="6">
    <source>
        <dbReference type="ARBA" id="ARBA00022989"/>
    </source>
</evidence>
<evidence type="ECO:0000256" key="4">
    <source>
        <dbReference type="ARBA" id="ARBA00022519"/>
    </source>
</evidence>
<evidence type="ECO:0000256" key="7">
    <source>
        <dbReference type="ARBA" id="ARBA00023136"/>
    </source>
</evidence>
<feature type="domain" description="Type II secretion system protein GspF" evidence="9">
    <location>
        <begin position="69"/>
        <end position="191"/>
    </location>
</feature>
<evidence type="ECO:0000256" key="8">
    <source>
        <dbReference type="SAM" id="Phobius"/>
    </source>
</evidence>
<dbReference type="InterPro" id="IPR018076">
    <property type="entry name" value="T2SS_GspF_dom"/>
</dbReference>
<evidence type="ECO:0000313" key="11">
    <source>
        <dbReference type="Proteomes" id="UP000178168"/>
    </source>
</evidence>
<evidence type="ECO:0000256" key="2">
    <source>
        <dbReference type="ARBA" id="ARBA00005745"/>
    </source>
</evidence>
<feature type="domain" description="Type II secretion system protein GspF" evidence="9">
    <location>
        <begin position="270"/>
        <end position="391"/>
    </location>
</feature>
<dbReference type="InterPro" id="IPR042094">
    <property type="entry name" value="T2SS_GspF_sf"/>
</dbReference>
<evidence type="ECO:0000256" key="1">
    <source>
        <dbReference type="ARBA" id="ARBA00004429"/>
    </source>
</evidence>
<dbReference type="Gene3D" id="1.20.81.30">
    <property type="entry name" value="Type II secretion system (T2SS), domain F"/>
    <property type="match status" value="2"/>
</dbReference>
<feature type="transmembrane region" description="Helical" evidence="8">
    <location>
        <begin position="210"/>
        <end position="239"/>
    </location>
</feature>
<dbReference type="Pfam" id="PF00482">
    <property type="entry name" value="T2SSF"/>
    <property type="match status" value="2"/>
</dbReference>
<dbReference type="FunFam" id="1.20.81.30:FF:000001">
    <property type="entry name" value="Type II secretion system protein F"/>
    <property type="match status" value="2"/>
</dbReference>
<dbReference type="STRING" id="1802730.A2591_00725"/>
<feature type="transmembrane region" description="Helical" evidence="8">
    <location>
        <begin position="168"/>
        <end position="190"/>
    </location>
</feature>
<evidence type="ECO:0000256" key="5">
    <source>
        <dbReference type="ARBA" id="ARBA00022692"/>
    </source>
</evidence>
<dbReference type="Proteomes" id="UP000178168">
    <property type="component" value="Unassembled WGS sequence"/>
</dbReference>
<dbReference type="GO" id="GO:0005886">
    <property type="term" value="C:plasma membrane"/>
    <property type="evidence" value="ECO:0007669"/>
    <property type="project" value="UniProtKB-SubCell"/>
</dbReference>
<dbReference type="PRINTS" id="PR00812">
    <property type="entry name" value="BCTERIALGSPF"/>
</dbReference>
<dbReference type="AlphaFoldDB" id="A0A1G2SKA4"/>
<comment type="caution">
    <text evidence="10">The sequence shown here is derived from an EMBL/GenBank/DDBJ whole genome shotgun (WGS) entry which is preliminary data.</text>
</comment>